<comment type="caution">
    <text evidence="3">The sequence shown here is derived from an EMBL/GenBank/DDBJ whole genome shotgun (WGS) entry which is preliminary data.</text>
</comment>
<dbReference type="SUPFAM" id="SSF53955">
    <property type="entry name" value="Lysozyme-like"/>
    <property type="match status" value="1"/>
</dbReference>
<reference evidence="3 4" key="1">
    <citation type="submission" date="2021-05" db="EMBL/GenBank/DDBJ databases">
        <title>A Polyphasic approach of four new species of the genus Ohtaekwangia: Ohtaekwangia histidinii sp. nov., Ohtaekwangia cretensis sp. nov., Ohtaekwangia indiensis sp. nov., Ohtaekwangia reichenbachii sp. nov. from diverse environment.</title>
        <authorList>
            <person name="Octaviana S."/>
        </authorList>
    </citation>
    <scope>NUCLEOTIDE SEQUENCE [LARGE SCALE GENOMIC DNA]</scope>
    <source>
        <strain evidence="3 4">PWU37</strain>
    </source>
</reference>
<evidence type="ECO:0000313" key="4">
    <source>
        <dbReference type="Proteomes" id="UP001319180"/>
    </source>
</evidence>
<dbReference type="InterPro" id="IPR008565">
    <property type="entry name" value="TtsA-like_GH18_dom"/>
</dbReference>
<gene>
    <name evidence="3" type="ORF">KK078_20090</name>
</gene>
<dbReference type="InterPro" id="IPR018247">
    <property type="entry name" value="EF_Hand_1_Ca_BS"/>
</dbReference>
<proteinExistence type="predicted"/>
<dbReference type="InterPro" id="IPR023346">
    <property type="entry name" value="Lysozyme-like_dom_sf"/>
</dbReference>
<dbReference type="Proteomes" id="UP001319180">
    <property type="component" value="Unassembled WGS sequence"/>
</dbReference>
<protein>
    <recommendedName>
        <fullName evidence="5">Peptidoglycan domain protein</fullName>
    </recommendedName>
</protein>
<organism evidence="3 4">
    <name type="scientific">Dawidia soli</name>
    <dbReference type="NCBI Taxonomy" id="2782352"/>
    <lineage>
        <taxon>Bacteria</taxon>
        <taxon>Pseudomonadati</taxon>
        <taxon>Bacteroidota</taxon>
        <taxon>Cytophagia</taxon>
        <taxon>Cytophagales</taxon>
        <taxon>Chryseotaleaceae</taxon>
        <taxon>Dawidia</taxon>
    </lineage>
</organism>
<name>A0AAP2GJU6_9BACT</name>
<dbReference type="RefSeq" id="WP_254092107.1">
    <property type="nucleotide sequence ID" value="NZ_JAHESC010000032.1"/>
</dbReference>
<feature type="domain" description="Peptidoglycan binding" evidence="2">
    <location>
        <begin position="103"/>
        <end position="167"/>
    </location>
</feature>
<keyword evidence="4" id="KW-1185">Reference proteome</keyword>
<evidence type="ECO:0008006" key="5">
    <source>
        <dbReference type="Google" id="ProtNLM"/>
    </source>
</evidence>
<evidence type="ECO:0000259" key="2">
    <source>
        <dbReference type="Pfam" id="PF09374"/>
    </source>
</evidence>
<feature type="domain" description="TtsA-like Glycoside hydrolase family 108" evidence="1">
    <location>
        <begin position="9"/>
        <end position="98"/>
    </location>
</feature>
<dbReference type="AlphaFoldDB" id="A0AAP2GJU6"/>
<dbReference type="PROSITE" id="PS00018">
    <property type="entry name" value="EF_HAND_1"/>
    <property type="match status" value="1"/>
</dbReference>
<evidence type="ECO:0000313" key="3">
    <source>
        <dbReference type="EMBL" id="MBT1688880.1"/>
    </source>
</evidence>
<dbReference type="Gene3D" id="1.20.141.10">
    <property type="entry name" value="Chitosanase, subunit A, domain 1"/>
    <property type="match status" value="1"/>
</dbReference>
<sequence>MARFEGLADKLVQLEGGYVNHPADKGGPTKYGVILAVWKEHGHDKDSDGDIDAEDIKLLEKEDAYFVAKTVFWDYFKGDLIQNQSIANIIVDWGYNSGRSTAAKQVQRLLKIDDDGVVGPLTLRAINGCDQEVFFKKLKVARRLFYDNIVARKPSQAVFYGGWINRINKFQFTP</sequence>
<dbReference type="Pfam" id="PF09374">
    <property type="entry name" value="PG_binding_3"/>
    <property type="match status" value="1"/>
</dbReference>
<dbReference type="EMBL" id="JAHESC010000032">
    <property type="protein sequence ID" value="MBT1688880.1"/>
    <property type="molecule type" value="Genomic_DNA"/>
</dbReference>
<dbReference type="Pfam" id="PF05838">
    <property type="entry name" value="Glyco_hydro_108"/>
    <property type="match status" value="1"/>
</dbReference>
<dbReference type="InterPro" id="IPR018537">
    <property type="entry name" value="Peptidoglycan-bd_3"/>
</dbReference>
<accession>A0AAP2GJU6</accession>
<evidence type="ECO:0000259" key="1">
    <source>
        <dbReference type="Pfam" id="PF05838"/>
    </source>
</evidence>